<evidence type="ECO:0000313" key="2">
    <source>
        <dbReference type="EMBL" id="MFC5412957.1"/>
    </source>
</evidence>
<evidence type="ECO:0000259" key="1">
    <source>
        <dbReference type="Pfam" id="PF12706"/>
    </source>
</evidence>
<organism evidence="2 3">
    <name type="scientific">Larkinella bovis</name>
    <dbReference type="NCBI Taxonomy" id="683041"/>
    <lineage>
        <taxon>Bacteria</taxon>
        <taxon>Pseudomonadati</taxon>
        <taxon>Bacteroidota</taxon>
        <taxon>Cytophagia</taxon>
        <taxon>Cytophagales</taxon>
        <taxon>Spirosomataceae</taxon>
        <taxon>Larkinella</taxon>
    </lineage>
</organism>
<dbReference type="InterPro" id="IPR036866">
    <property type="entry name" value="RibonucZ/Hydroxyglut_hydro"/>
</dbReference>
<dbReference type="Gene3D" id="3.60.15.10">
    <property type="entry name" value="Ribonuclease Z/Hydroxyacylglutathione hydrolase-like"/>
    <property type="match status" value="1"/>
</dbReference>
<dbReference type="InterPro" id="IPR001279">
    <property type="entry name" value="Metallo-B-lactamas"/>
</dbReference>
<sequence length="291" mass="33026">MTNLIPAFQKDQVFLADLEAARSRPDELHIWWLGQSGFLLQWQGRRLLFDPYLSDSLSVKYAKTDKPHVRMSELVIAPGQLTGIDVVTSSHNHTDHLDAETLLPLFGSNSDVQFVIPEANRAFVADRLKCDPDFPIGSNDGEITEVGGFTFHGVPAAHNEVERDEENLCKFMGFVVQLGPWMVYHSGDTLWYEGMVDLLRPYRIDVAFLPINGNKPERRVAGNLSAEEAARLGKEMGARLVIPHHYHLFEFNTEDPALFIRAAERYRTPYRVLRLGERWSGKKDSKGTVDY</sequence>
<dbReference type="PANTHER" id="PTHR43546">
    <property type="entry name" value="UPF0173 METAL-DEPENDENT HYDROLASE MJ1163-RELATED"/>
    <property type="match status" value="1"/>
</dbReference>
<accession>A0ABW0IP85</accession>
<dbReference type="EMBL" id="JBHSMA010000017">
    <property type="protein sequence ID" value="MFC5412957.1"/>
    <property type="molecule type" value="Genomic_DNA"/>
</dbReference>
<gene>
    <name evidence="2" type="ORF">ACFPMF_26775</name>
</gene>
<evidence type="ECO:0000313" key="3">
    <source>
        <dbReference type="Proteomes" id="UP001596106"/>
    </source>
</evidence>
<dbReference type="Pfam" id="PF12706">
    <property type="entry name" value="Lactamase_B_2"/>
    <property type="match status" value="1"/>
</dbReference>
<dbReference type="SUPFAM" id="SSF56281">
    <property type="entry name" value="Metallo-hydrolase/oxidoreductase"/>
    <property type="match status" value="1"/>
</dbReference>
<dbReference type="RefSeq" id="WP_379850996.1">
    <property type="nucleotide sequence ID" value="NZ_JBHSMA010000017.1"/>
</dbReference>
<reference evidence="3" key="1">
    <citation type="journal article" date="2019" name="Int. J. Syst. Evol. Microbiol.">
        <title>The Global Catalogue of Microorganisms (GCM) 10K type strain sequencing project: providing services to taxonomists for standard genome sequencing and annotation.</title>
        <authorList>
            <consortium name="The Broad Institute Genomics Platform"/>
            <consortium name="The Broad Institute Genome Sequencing Center for Infectious Disease"/>
            <person name="Wu L."/>
            <person name="Ma J."/>
        </authorList>
    </citation>
    <scope>NUCLEOTIDE SEQUENCE [LARGE SCALE GENOMIC DNA]</scope>
    <source>
        <strain evidence="3">CCUG 55250</strain>
    </source>
</reference>
<keyword evidence="3" id="KW-1185">Reference proteome</keyword>
<dbReference type="Proteomes" id="UP001596106">
    <property type="component" value="Unassembled WGS sequence"/>
</dbReference>
<dbReference type="InterPro" id="IPR050114">
    <property type="entry name" value="UPF0173_UPF0282_UlaG_hydrolase"/>
</dbReference>
<comment type="caution">
    <text evidence="2">The sequence shown here is derived from an EMBL/GenBank/DDBJ whole genome shotgun (WGS) entry which is preliminary data.</text>
</comment>
<feature type="domain" description="Metallo-beta-lactamase" evidence="1">
    <location>
        <begin position="45"/>
        <end position="246"/>
    </location>
</feature>
<name>A0ABW0IP85_9BACT</name>
<protein>
    <submittedName>
        <fullName evidence="2">MBL fold metallo-hydrolase</fullName>
    </submittedName>
</protein>
<proteinExistence type="predicted"/>